<dbReference type="PATRIC" id="fig|1423733.4.peg.3415"/>
<evidence type="ECO:0000313" key="11">
    <source>
        <dbReference type="Proteomes" id="UP000051845"/>
    </source>
</evidence>
<dbReference type="InterPro" id="IPR053926">
    <property type="entry name" value="RecX_HTH_1st"/>
</dbReference>
<gene>
    <name evidence="6" type="primary">recX</name>
    <name evidence="10" type="ORF">FC82_GL003287</name>
</gene>
<evidence type="ECO:0000256" key="3">
    <source>
        <dbReference type="ARBA" id="ARBA00009695"/>
    </source>
</evidence>
<evidence type="ECO:0000256" key="1">
    <source>
        <dbReference type="ARBA" id="ARBA00003529"/>
    </source>
</evidence>
<dbReference type="NCBIfam" id="NF010733">
    <property type="entry name" value="PRK14135.1"/>
    <property type="match status" value="1"/>
</dbReference>
<evidence type="ECO:0000259" key="7">
    <source>
        <dbReference type="Pfam" id="PF02631"/>
    </source>
</evidence>
<comment type="subcellular location">
    <subcellularLocation>
        <location evidence="2 6">Cytoplasm</location>
    </subcellularLocation>
</comment>
<dbReference type="InterPro" id="IPR003783">
    <property type="entry name" value="Regulatory_RecX"/>
</dbReference>
<evidence type="ECO:0000256" key="2">
    <source>
        <dbReference type="ARBA" id="ARBA00004496"/>
    </source>
</evidence>
<dbReference type="STRING" id="33960.TY91_06795"/>
<evidence type="ECO:0000259" key="9">
    <source>
        <dbReference type="Pfam" id="PF21982"/>
    </source>
</evidence>
<dbReference type="Proteomes" id="UP000051845">
    <property type="component" value="Unassembled WGS sequence"/>
</dbReference>
<dbReference type="InterPro" id="IPR053925">
    <property type="entry name" value="RecX_HTH_3rd"/>
</dbReference>
<comment type="similarity">
    <text evidence="3 6">Belongs to the RecX family.</text>
</comment>
<comment type="caution">
    <text evidence="10">The sequence shown here is derived from an EMBL/GenBank/DDBJ whole genome shotgun (WGS) entry which is preliminary data.</text>
</comment>
<evidence type="ECO:0000256" key="4">
    <source>
        <dbReference type="ARBA" id="ARBA00018111"/>
    </source>
</evidence>
<sequence length="272" mass="32064">MSTENKKIPVITKIETQKRAGRYNVYLDGRYAFPVSEDVLVRFRLFKGSEVDDNLREQLENADQQSQAWGVALGYISYQQRTEKETVDYLVKKEYDPDTIDAVIARLKEELVLNDKHYAYSYVRTMRRTSDKGPTVIRRTLQQKHVQVNYIDEALADEYSVDQQLEKLAELMPKLQRQYRKETPRLQRQKVQKRLVDRGYSFDVVGEALNEVAFEMSDDDQADLMAPQAEKLWQRYRAQPESQRKMKVRQALYRKGFSGELINAWFEKLADE</sequence>
<dbReference type="AlphaFoldDB" id="A0A0R2B5L1"/>
<keyword evidence="5 6" id="KW-0963">Cytoplasm</keyword>
<dbReference type="GO" id="GO:0005737">
    <property type="term" value="C:cytoplasm"/>
    <property type="evidence" value="ECO:0007669"/>
    <property type="project" value="UniProtKB-SubCell"/>
</dbReference>
<feature type="domain" description="RecX third three-helical" evidence="8">
    <location>
        <begin position="220"/>
        <end position="265"/>
    </location>
</feature>
<dbReference type="HAMAP" id="MF_01114">
    <property type="entry name" value="RecX"/>
    <property type="match status" value="1"/>
</dbReference>
<dbReference type="Pfam" id="PF21982">
    <property type="entry name" value="RecX_HTH1"/>
    <property type="match status" value="1"/>
</dbReference>
<evidence type="ECO:0000313" key="10">
    <source>
        <dbReference type="EMBL" id="KRM74625.1"/>
    </source>
</evidence>
<proteinExistence type="inferred from homology"/>
<dbReference type="Gene3D" id="1.10.10.10">
    <property type="entry name" value="Winged helix-like DNA-binding domain superfamily/Winged helix DNA-binding domain"/>
    <property type="match status" value="4"/>
</dbReference>
<reference evidence="10 11" key="1">
    <citation type="journal article" date="2015" name="Genome Announc.">
        <title>Expanding the biotechnology potential of lactobacilli through comparative genomics of 213 strains and associated genera.</title>
        <authorList>
            <person name="Sun Z."/>
            <person name="Harris H.M."/>
            <person name="McCann A."/>
            <person name="Guo C."/>
            <person name="Argimon S."/>
            <person name="Zhang W."/>
            <person name="Yang X."/>
            <person name="Jeffery I.B."/>
            <person name="Cooney J.C."/>
            <person name="Kagawa T.F."/>
            <person name="Liu W."/>
            <person name="Song Y."/>
            <person name="Salvetti E."/>
            <person name="Wrobel A."/>
            <person name="Rasinkangas P."/>
            <person name="Parkhill J."/>
            <person name="Rea M.C."/>
            <person name="O'Sullivan O."/>
            <person name="Ritari J."/>
            <person name="Douillard F.P."/>
            <person name="Paul Ross R."/>
            <person name="Yang R."/>
            <person name="Briner A.E."/>
            <person name="Felis G.E."/>
            <person name="de Vos W.M."/>
            <person name="Barrangou R."/>
            <person name="Klaenhammer T.R."/>
            <person name="Caufield P.W."/>
            <person name="Cui Y."/>
            <person name="Zhang H."/>
            <person name="O'Toole P.W."/>
        </authorList>
    </citation>
    <scope>NUCLEOTIDE SEQUENCE [LARGE SCALE GENOMIC DNA]</scope>
    <source>
        <strain evidence="10 11">DSM 20515</strain>
    </source>
</reference>
<dbReference type="GO" id="GO:0006282">
    <property type="term" value="P:regulation of DNA repair"/>
    <property type="evidence" value="ECO:0007669"/>
    <property type="project" value="UniProtKB-UniRule"/>
</dbReference>
<dbReference type="EMBL" id="AYYR01000074">
    <property type="protein sequence ID" value="KRM74625.1"/>
    <property type="molecule type" value="Genomic_DNA"/>
</dbReference>
<dbReference type="PANTHER" id="PTHR33602">
    <property type="entry name" value="REGULATORY PROTEIN RECX FAMILY PROTEIN"/>
    <property type="match status" value="1"/>
</dbReference>
<dbReference type="Pfam" id="PF21981">
    <property type="entry name" value="RecX_HTH3"/>
    <property type="match status" value="1"/>
</dbReference>
<dbReference type="InterPro" id="IPR036388">
    <property type="entry name" value="WH-like_DNA-bd_sf"/>
</dbReference>
<feature type="domain" description="RecX second three-helical" evidence="7">
    <location>
        <begin position="114"/>
        <end position="155"/>
    </location>
</feature>
<dbReference type="Pfam" id="PF02631">
    <property type="entry name" value="RecX_HTH2"/>
    <property type="match status" value="1"/>
</dbReference>
<evidence type="ECO:0000259" key="8">
    <source>
        <dbReference type="Pfam" id="PF21981"/>
    </source>
</evidence>
<evidence type="ECO:0000256" key="6">
    <source>
        <dbReference type="HAMAP-Rule" id="MF_01114"/>
    </source>
</evidence>
<comment type="function">
    <text evidence="1 6">Modulates RecA activity.</text>
</comment>
<name>A0A0R2B5L1_SECCO</name>
<dbReference type="RefSeq" id="WP_056997143.1">
    <property type="nucleotide sequence ID" value="NZ_AYYR01000074.1"/>
</dbReference>
<dbReference type="PANTHER" id="PTHR33602:SF1">
    <property type="entry name" value="REGULATORY PROTEIN RECX FAMILY PROTEIN"/>
    <property type="match status" value="1"/>
</dbReference>
<feature type="domain" description="RecX first three-helical" evidence="9">
    <location>
        <begin position="68"/>
        <end position="107"/>
    </location>
</feature>
<evidence type="ECO:0000256" key="5">
    <source>
        <dbReference type="ARBA" id="ARBA00022490"/>
    </source>
</evidence>
<protein>
    <recommendedName>
        <fullName evidence="4 6">Regulatory protein RecX</fullName>
    </recommendedName>
</protein>
<accession>A0A0R2B5L1</accession>
<organism evidence="10 11">
    <name type="scientific">Secundilactobacillus collinoides DSM 20515 = JCM 1123</name>
    <dbReference type="NCBI Taxonomy" id="1423733"/>
    <lineage>
        <taxon>Bacteria</taxon>
        <taxon>Bacillati</taxon>
        <taxon>Bacillota</taxon>
        <taxon>Bacilli</taxon>
        <taxon>Lactobacillales</taxon>
        <taxon>Lactobacillaceae</taxon>
        <taxon>Secundilactobacillus</taxon>
    </lineage>
</organism>
<dbReference type="InterPro" id="IPR053924">
    <property type="entry name" value="RecX_HTH_2nd"/>
</dbReference>